<dbReference type="PANTHER" id="PTHR15751">
    <property type="entry name" value="TRAFFICKING KINESIN-BINDING PROTEIN"/>
    <property type="match status" value="1"/>
</dbReference>
<evidence type="ECO:0000256" key="2">
    <source>
        <dbReference type="ARBA" id="ARBA00023054"/>
    </source>
</evidence>
<keyword evidence="3" id="KW-0496">Mitochondrion</keyword>
<organism evidence="6 7">
    <name type="scientific">Cirrhinus molitorella</name>
    <name type="common">mud carp</name>
    <dbReference type="NCBI Taxonomy" id="172907"/>
    <lineage>
        <taxon>Eukaryota</taxon>
        <taxon>Metazoa</taxon>
        <taxon>Chordata</taxon>
        <taxon>Craniata</taxon>
        <taxon>Vertebrata</taxon>
        <taxon>Euteleostomi</taxon>
        <taxon>Actinopterygii</taxon>
        <taxon>Neopterygii</taxon>
        <taxon>Teleostei</taxon>
        <taxon>Ostariophysi</taxon>
        <taxon>Cypriniformes</taxon>
        <taxon>Cyprinidae</taxon>
        <taxon>Labeoninae</taxon>
        <taxon>Labeonini</taxon>
        <taxon>Cirrhinus</taxon>
    </lineage>
</organism>
<dbReference type="InterPro" id="IPR006933">
    <property type="entry name" value="HAP1_N"/>
</dbReference>
<dbReference type="PANTHER" id="PTHR15751:SF11">
    <property type="entry name" value="TRAFFICKING KINESIN-BINDING PROTEIN 1"/>
    <property type="match status" value="1"/>
</dbReference>
<name>A0ABR3M2P1_9TELE</name>
<dbReference type="InterPro" id="IPR051946">
    <property type="entry name" value="Intracell_Traff-Reg"/>
</dbReference>
<dbReference type="Proteomes" id="UP001558613">
    <property type="component" value="Unassembled WGS sequence"/>
</dbReference>
<evidence type="ECO:0000256" key="1">
    <source>
        <dbReference type="ARBA" id="ARBA00004173"/>
    </source>
</evidence>
<comment type="subcellular location">
    <subcellularLocation>
        <location evidence="1">Mitochondrion</location>
    </subcellularLocation>
</comment>
<reference evidence="6 7" key="1">
    <citation type="submission" date="2023-09" db="EMBL/GenBank/DDBJ databases">
        <authorList>
            <person name="Wang M."/>
        </authorList>
    </citation>
    <scope>NUCLEOTIDE SEQUENCE [LARGE SCALE GENOMIC DNA]</scope>
    <source>
        <strain evidence="6">GT-2023</strain>
        <tissue evidence="6">Liver</tissue>
    </source>
</reference>
<keyword evidence="2 4" id="KW-0175">Coiled coil</keyword>
<proteinExistence type="predicted"/>
<accession>A0ABR3M2P1</accession>
<gene>
    <name evidence="6" type="ORF">QQF64_009672</name>
</gene>
<dbReference type="EMBL" id="JAYMGO010000016">
    <property type="protein sequence ID" value="KAL1259095.1"/>
    <property type="molecule type" value="Genomic_DNA"/>
</dbReference>
<dbReference type="SMART" id="SM01424">
    <property type="entry name" value="HAP1_N"/>
    <property type="match status" value="1"/>
</dbReference>
<evidence type="ECO:0000256" key="4">
    <source>
        <dbReference type="SAM" id="Coils"/>
    </source>
</evidence>
<evidence type="ECO:0000313" key="6">
    <source>
        <dbReference type="EMBL" id="KAL1259095.1"/>
    </source>
</evidence>
<dbReference type="Pfam" id="PF04849">
    <property type="entry name" value="HAP1_N"/>
    <property type="match status" value="1"/>
</dbReference>
<feature type="coiled-coil region" evidence="4">
    <location>
        <begin position="83"/>
        <end position="138"/>
    </location>
</feature>
<evidence type="ECO:0000256" key="3">
    <source>
        <dbReference type="ARBA" id="ARBA00023128"/>
    </source>
</evidence>
<comment type="caution">
    <text evidence="6">The sequence shown here is derived from an EMBL/GenBank/DDBJ whole genome shotgun (WGS) entry which is preliminary data.</text>
</comment>
<evidence type="ECO:0000313" key="7">
    <source>
        <dbReference type="Proteomes" id="UP001558613"/>
    </source>
</evidence>
<keyword evidence="7" id="KW-1185">Reference proteome</keyword>
<evidence type="ECO:0000259" key="5">
    <source>
        <dbReference type="SMART" id="SM01424"/>
    </source>
</evidence>
<feature type="non-terminal residue" evidence="6">
    <location>
        <position position="226"/>
    </location>
</feature>
<feature type="domain" description="HAP1 N-terminal" evidence="5">
    <location>
        <begin position="19"/>
        <end position="210"/>
    </location>
</feature>
<sequence length="226" mass="26201">MNVCNSTDLPEVEIISLLEEQLPHYKLRADTIYGYDHDDWLHTPLISPDVNLDLTTEQIEETLKYFLLCADRVGQMTKTYNDIDAVTRLLEEKERDLELAARIGQSLLKKNKTLSERNTFLEEQVEHIREEVSQLRHDLSMKDELLQFYTSAAEESDGESVSTTPIHRNDSSFTIPNYLPLDSLQKKLKDLEEENIVLRSEQSEIAYRKSNSASEWSSFSMYCPPH</sequence>
<protein>
    <recommendedName>
        <fullName evidence="5">HAP1 N-terminal domain-containing protein</fullName>
    </recommendedName>
</protein>